<dbReference type="PANTHER" id="PTHR30540:SF14">
    <property type="entry name" value="POTASSIUM TRANSPORTER 1"/>
    <property type="match status" value="1"/>
</dbReference>
<evidence type="ECO:0000256" key="10">
    <source>
        <dbReference type="RuleBase" id="RU321113"/>
    </source>
</evidence>
<keyword evidence="5 10" id="KW-0812">Transmembrane</keyword>
<evidence type="ECO:0000256" key="7">
    <source>
        <dbReference type="ARBA" id="ARBA00022989"/>
    </source>
</evidence>
<feature type="domain" description="K+ potassium transporter integral membrane" evidence="12">
    <location>
        <begin position="1"/>
        <end position="353"/>
    </location>
</feature>
<dbReference type="InterPro" id="IPR053952">
    <property type="entry name" value="K_trans_C"/>
</dbReference>
<keyword evidence="15" id="KW-1185">Reference proteome</keyword>
<evidence type="ECO:0000256" key="6">
    <source>
        <dbReference type="ARBA" id="ARBA00022958"/>
    </source>
</evidence>
<evidence type="ECO:0000256" key="5">
    <source>
        <dbReference type="ARBA" id="ARBA00022692"/>
    </source>
</evidence>
<protein>
    <recommendedName>
        <fullName evidence="10">Potassium transporter</fullName>
    </recommendedName>
</protein>
<gene>
    <name evidence="14" type="ORF">SI8410_01001454</name>
</gene>
<keyword evidence="6 10" id="KW-0630">Potassium</keyword>
<evidence type="ECO:0000256" key="9">
    <source>
        <dbReference type="ARBA" id="ARBA00023136"/>
    </source>
</evidence>
<dbReference type="EMBL" id="LR746264">
    <property type="protein sequence ID" value="CAA7389406.1"/>
    <property type="molecule type" value="Genomic_DNA"/>
</dbReference>
<name>A0A7I8K0S1_SPIIN</name>
<feature type="transmembrane region" description="Helical" evidence="10">
    <location>
        <begin position="100"/>
        <end position="124"/>
    </location>
</feature>
<feature type="transmembrane region" description="Helical" evidence="10">
    <location>
        <begin position="55"/>
        <end position="79"/>
    </location>
</feature>
<organism evidence="14 15">
    <name type="scientific">Spirodela intermedia</name>
    <name type="common">Intermediate duckweed</name>
    <dbReference type="NCBI Taxonomy" id="51605"/>
    <lineage>
        <taxon>Eukaryota</taxon>
        <taxon>Viridiplantae</taxon>
        <taxon>Streptophyta</taxon>
        <taxon>Embryophyta</taxon>
        <taxon>Tracheophyta</taxon>
        <taxon>Spermatophyta</taxon>
        <taxon>Magnoliopsida</taxon>
        <taxon>Liliopsida</taxon>
        <taxon>Araceae</taxon>
        <taxon>Lemnoideae</taxon>
        <taxon>Spirodela</taxon>
    </lineage>
</organism>
<evidence type="ECO:0000256" key="11">
    <source>
        <dbReference type="SAM" id="MobiDB-lite"/>
    </source>
</evidence>
<dbReference type="Pfam" id="PF02705">
    <property type="entry name" value="K_trans"/>
    <property type="match status" value="1"/>
</dbReference>
<dbReference type="InterPro" id="IPR003855">
    <property type="entry name" value="K+_transporter"/>
</dbReference>
<reference evidence="14" key="1">
    <citation type="submission" date="2020-02" db="EMBL/GenBank/DDBJ databases">
        <authorList>
            <person name="Scholz U."/>
            <person name="Mascher M."/>
            <person name="Fiebig A."/>
        </authorList>
    </citation>
    <scope>NUCLEOTIDE SEQUENCE</scope>
</reference>
<dbReference type="PANTHER" id="PTHR30540">
    <property type="entry name" value="OSMOTIC STRESS POTASSIUM TRANSPORTER"/>
    <property type="match status" value="1"/>
</dbReference>
<accession>A0A7I8K0S1</accession>
<feature type="transmembrane region" description="Helical" evidence="10">
    <location>
        <begin position="168"/>
        <end position="188"/>
    </location>
</feature>
<keyword evidence="7 10" id="KW-1133">Transmembrane helix</keyword>
<comment type="similarity">
    <text evidence="2 10">Belongs to the HAK/KUP transporter (TC 2.A.72.3) family.</text>
</comment>
<keyword evidence="8 10" id="KW-0406">Ion transport</keyword>
<evidence type="ECO:0000256" key="3">
    <source>
        <dbReference type="ARBA" id="ARBA00022448"/>
    </source>
</evidence>
<feature type="compositionally biased region" description="Basic and acidic residues" evidence="11">
    <location>
        <begin position="502"/>
        <end position="515"/>
    </location>
</feature>
<keyword evidence="3" id="KW-0813">Transport</keyword>
<dbReference type="NCBIfam" id="TIGR00794">
    <property type="entry name" value="kup"/>
    <property type="match status" value="1"/>
</dbReference>
<proteinExistence type="inferred from homology"/>
<evidence type="ECO:0000313" key="14">
    <source>
        <dbReference type="EMBL" id="CAA7389406.1"/>
    </source>
</evidence>
<sequence>MAIGDGVLTPTISVLSAVSGVRVKLTHLHENYVVAISCIILVGLFSLQHHGTHRVAFIFAPIVAAWLLCISSIGVYNIARWNPGIFRAISPSYLVRFLRATGVEGWVSLGGVVLCITGAETMFADLGHFSPTSIKIAFSFLVYPCLVLAYMGEAAFLSRHHEDIQRSFYRAIPEAVFWPVFLVATSAAVVGSQAAISATFSIVSQCCALNCFPRVKIIHTSKKIYGQVYIPEVNWVLMCLCLAVTIGLRDTNKIGHAYGLAVSTVMFVTTCLMSLVMIIVWKQRMVWATLFLVFFGSIEMLYVSASTVKVPEGGWIPLSLSAVFMVIMYVWNYGTLKKHEFDLENKVSMKRILALGPSLGMVRVPGIGLIYADIVTGLPSIFGHFATNLPAFHQVLVFVCVKSVQVPHVSDEERFLVGRLGPEEFRMFRCVVRYGYRDLQQENHDFEAQLVSRILAFVEMEGEDCMVVSRGRYLSELGAISDGDSLSNPALPSPADGGGSPAHDRSGDIEVEKPEDRGLAECSFITKDESVEILRARESGVAYILGRSHAKAKKSSPLIKKIAINIIFGFLSKNCRGSEVVLNVPYSSVLEVGMVYYI</sequence>
<evidence type="ECO:0000256" key="1">
    <source>
        <dbReference type="ARBA" id="ARBA00004141"/>
    </source>
</evidence>
<evidence type="ECO:0000313" key="15">
    <source>
        <dbReference type="Proteomes" id="UP000663760"/>
    </source>
</evidence>
<dbReference type="InterPro" id="IPR053951">
    <property type="entry name" value="K_trans_N"/>
</dbReference>
<keyword evidence="9 10" id="KW-0472">Membrane</keyword>
<dbReference type="GO" id="GO:0015079">
    <property type="term" value="F:potassium ion transmembrane transporter activity"/>
    <property type="evidence" value="ECO:0007669"/>
    <property type="project" value="UniProtKB-UniRule"/>
</dbReference>
<keyword evidence="4 10" id="KW-0633">Potassium transport</keyword>
<comment type="subcellular location">
    <subcellularLocation>
        <location evidence="1 10">Membrane</location>
        <topology evidence="1 10">Multi-pass membrane protein</topology>
    </subcellularLocation>
</comment>
<dbReference type="AlphaFoldDB" id="A0A7I8K0S1"/>
<feature type="transmembrane region" description="Helical" evidence="10">
    <location>
        <begin position="194"/>
        <end position="212"/>
    </location>
</feature>
<feature type="transmembrane region" description="Helical" evidence="10">
    <location>
        <begin position="136"/>
        <end position="156"/>
    </location>
</feature>
<feature type="domain" description="K+ potassium transporter C-terminal" evidence="13">
    <location>
        <begin position="365"/>
        <end position="598"/>
    </location>
</feature>
<evidence type="ECO:0000256" key="8">
    <source>
        <dbReference type="ARBA" id="ARBA00023065"/>
    </source>
</evidence>
<feature type="region of interest" description="Disordered" evidence="11">
    <location>
        <begin position="488"/>
        <end position="515"/>
    </location>
</feature>
<feature type="transmembrane region" description="Helical" evidence="10">
    <location>
        <begin position="287"/>
        <end position="308"/>
    </location>
</feature>
<comment type="function">
    <text evidence="10">Potassium transporter.</text>
</comment>
<dbReference type="Proteomes" id="UP000663760">
    <property type="component" value="Chromosome 1"/>
</dbReference>
<evidence type="ECO:0000256" key="2">
    <source>
        <dbReference type="ARBA" id="ARBA00008440"/>
    </source>
</evidence>
<dbReference type="GO" id="GO:0016020">
    <property type="term" value="C:membrane"/>
    <property type="evidence" value="ECO:0007669"/>
    <property type="project" value="UniProtKB-SubCell"/>
</dbReference>
<feature type="transmembrane region" description="Helical" evidence="10">
    <location>
        <begin position="224"/>
        <end position="246"/>
    </location>
</feature>
<feature type="transmembrane region" description="Helical" evidence="10">
    <location>
        <begin position="314"/>
        <end position="331"/>
    </location>
</feature>
<evidence type="ECO:0000259" key="12">
    <source>
        <dbReference type="Pfam" id="PF02705"/>
    </source>
</evidence>
<evidence type="ECO:0000256" key="4">
    <source>
        <dbReference type="ARBA" id="ARBA00022538"/>
    </source>
</evidence>
<dbReference type="OrthoDB" id="504708at2759"/>
<dbReference type="Pfam" id="PF22776">
    <property type="entry name" value="K_trans_C"/>
    <property type="match status" value="1"/>
</dbReference>
<evidence type="ECO:0000259" key="13">
    <source>
        <dbReference type="Pfam" id="PF22776"/>
    </source>
</evidence>
<feature type="transmembrane region" description="Helical" evidence="10">
    <location>
        <begin position="258"/>
        <end position="280"/>
    </location>
</feature>
<comment type="caution">
    <text evidence="10">Lacks conserved residue(s) required for the propagation of feature annotation.</text>
</comment>
<feature type="transmembrane region" description="Helical" evidence="10">
    <location>
        <begin position="32"/>
        <end position="49"/>
    </location>
</feature>
<feature type="transmembrane region" description="Helical" evidence="10">
    <location>
        <begin position="352"/>
        <end position="372"/>
    </location>
</feature>